<keyword evidence="1" id="KW-0811">Translocation</keyword>
<keyword evidence="1" id="KW-0653">Protein transport</keyword>
<comment type="subcellular location">
    <subcellularLocation>
        <location evidence="1">Mitochondrion inner membrane</location>
        <topology evidence="1">Peripheral membrane protein</topology>
        <orientation evidence="1">Intermembrane side</orientation>
    </subcellularLocation>
</comment>
<reference evidence="4 5" key="1">
    <citation type="submission" date="2022-07" db="EMBL/GenBank/DDBJ databases">
        <title>Genome-wide signatures of adaptation to extreme environments.</title>
        <authorList>
            <person name="Cho C.H."/>
            <person name="Yoon H.S."/>
        </authorList>
    </citation>
    <scope>NUCLEOTIDE SEQUENCE [LARGE SCALE GENOMIC DNA]</scope>
    <source>
        <strain evidence="4 5">DBV 063 E5</strain>
    </source>
</reference>
<dbReference type="GO" id="GO:0015031">
    <property type="term" value="P:protein transport"/>
    <property type="evidence" value="ECO:0007669"/>
    <property type="project" value="UniProtKB-KW"/>
</dbReference>
<comment type="function">
    <text evidence="1">Mitochondrial intermembrane chaperone that participates in the import and insertion of some multi-pass transmembrane proteins into the mitochondrial inner membrane. Also required for the transfer of beta-barrel precursors from the TOM complex to the sorting and assembly machinery (SAM complex) of the outer membrane. Acts as a chaperone-like protein that protects the hydrophobic precursors from aggregation and guide them through the mitochondrial intermembrane space.</text>
</comment>
<dbReference type="Proteomes" id="UP001301350">
    <property type="component" value="Unassembled WGS sequence"/>
</dbReference>
<evidence type="ECO:0000256" key="1">
    <source>
        <dbReference type="RuleBase" id="RU367043"/>
    </source>
</evidence>
<organism evidence="4 5">
    <name type="scientific">Cyanidium caldarium</name>
    <name type="common">Red alga</name>
    <dbReference type="NCBI Taxonomy" id="2771"/>
    <lineage>
        <taxon>Eukaryota</taxon>
        <taxon>Rhodophyta</taxon>
        <taxon>Bangiophyceae</taxon>
        <taxon>Cyanidiales</taxon>
        <taxon>Cyanidiaceae</taxon>
        <taxon>Cyanidium</taxon>
    </lineage>
</organism>
<dbReference type="InterPro" id="IPR035427">
    <property type="entry name" value="Tim10-like_dom_sf"/>
</dbReference>
<dbReference type="GO" id="GO:0005743">
    <property type="term" value="C:mitochondrial inner membrane"/>
    <property type="evidence" value="ECO:0007669"/>
    <property type="project" value="UniProtKB-SubCell"/>
</dbReference>
<feature type="domain" description="Tim10-like" evidence="3">
    <location>
        <begin position="38"/>
        <end position="98"/>
    </location>
</feature>
<evidence type="ECO:0000256" key="2">
    <source>
        <dbReference type="SAM" id="MobiDB-lite"/>
    </source>
</evidence>
<gene>
    <name evidence="4" type="ORF">CDCA_CDCA01G0180</name>
</gene>
<comment type="subunit">
    <text evidence="1">Heterohexamer.</text>
</comment>
<keyword evidence="1" id="KW-1015">Disulfide bond</keyword>
<evidence type="ECO:0000313" key="5">
    <source>
        <dbReference type="Proteomes" id="UP001301350"/>
    </source>
</evidence>
<feature type="region of interest" description="Disordered" evidence="2">
    <location>
        <begin position="1"/>
        <end position="38"/>
    </location>
</feature>
<keyword evidence="1" id="KW-0496">Mitochondrion</keyword>
<sequence>MSLDGFSGSSGSGSLGGAGMNDPGDSTSTPAQQEFNSFIEQENQKAAIQAAIAKLTETCWDKCVAKPGSKLSSGEEECLSNCAERFLDASVFVMQRMVKKQ</sequence>
<evidence type="ECO:0000313" key="4">
    <source>
        <dbReference type="EMBL" id="KAK4534155.1"/>
    </source>
</evidence>
<accession>A0AAV9IPB4</accession>
<dbReference type="EMBL" id="JANCYW010000001">
    <property type="protein sequence ID" value="KAK4534155.1"/>
    <property type="molecule type" value="Genomic_DNA"/>
</dbReference>
<keyword evidence="1" id="KW-0813">Transport</keyword>
<evidence type="ECO:0000259" key="3">
    <source>
        <dbReference type="Pfam" id="PF02953"/>
    </source>
</evidence>
<dbReference type="SUPFAM" id="SSF144122">
    <property type="entry name" value="Tim10-like"/>
    <property type="match status" value="1"/>
</dbReference>
<keyword evidence="1" id="KW-0143">Chaperone</keyword>
<proteinExistence type="inferred from homology"/>
<dbReference type="AlphaFoldDB" id="A0AAV9IPB4"/>
<dbReference type="Pfam" id="PF02953">
    <property type="entry name" value="zf-Tim10_DDP"/>
    <property type="match status" value="1"/>
</dbReference>
<dbReference type="InterPro" id="IPR004217">
    <property type="entry name" value="Tim10-like"/>
</dbReference>
<feature type="compositionally biased region" description="Gly residues" evidence="2">
    <location>
        <begin position="8"/>
        <end position="19"/>
    </location>
</feature>
<keyword evidence="1" id="KW-0999">Mitochondrion inner membrane</keyword>
<feature type="compositionally biased region" description="Polar residues" evidence="2">
    <location>
        <begin position="24"/>
        <end position="38"/>
    </location>
</feature>
<comment type="domain">
    <text evidence="1">The twin CX3C motif contains 4 conserved Cys residues that form 2 disulfide bonds in the mitochondrial intermembrane space.</text>
</comment>
<name>A0AAV9IPB4_CYACA</name>
<comment type="caution">
    <text evidence="4">The sequence shown here is derived from an EMBL/GenBank/DDBJ whole genome shotgun (WGS) entry which is preliminary data.</text>
</comment>
<dbReference type="Gene3D" id="1.10.287.810">
    <property type="entry name" value="Mitochondrial import inner membrane translocase subunit tim13 like domains"/>
    <property type="match status" value="1"/>
</dbReference>
<keyword evidence="1" id="KW-0472">Membrane</keyword>
<protein>
    <recommendedName>
        <fullName evidence="1">Mitochondrial import inner membrane translocase subunit</fullName>
    </recommendedName>
</protein>
<comment type="similarity">
    <text evidence="1">Belongs to the small Tim family.</text>
</comment>
<keyword evidence="5" id="KW-1185">Reference proteome</keyword>